<dbReference type="OrthoDB" id="64915at2759"/>
<dbReference type="AlphaFoldDB" id="A0A9W7FWY5"/>
<evidence type="ECO:0000313" key="2">
    <source>
        <dbReference type="EMBL" id="GMI21654.1"/>
    </source>
</evidence>
<dbReference type="PANTHER" id="PTHR43377:SF1">
    <property type="entry name" value="BILIVERDIN REDUCTASE A"/>
    <property type="match status" value="1"/>
</dbReference>
<dbReference type="GO" id="GO:0000166">
    <property type="term" value="F:nucleotide binding"/>
    <property type="evidence" value="ECO:0007669"/>
    <property type="project" value="InterPro"/>
</dbReference>
<dbReference type="Pfam" id="PF01408">
    <property type="entry name" value="GFO_IDH_MocA"/>
    <property type="match status" value="1"/>
</dbReference>
<dbReference type="PANTHER" id="PTHR43377">
    <property type="entry name" value="BILIVERDIN REDUCTASE A"/>
    <property type="match status" value="1"/>
</dbReference>
<evidence type="ECO:0000259" key="1">
    <source>
        <dbReference type="Pfam" id="PF01408"/>
    </source>
</evidence>
<accession>A0A9W7FWY5</accession>
<dbReference type="InterPro" id="IPR000683">
    <property type="entry name" value="Gfo/Idh/MocA-like_OxRdtase_N"/>
</dbReference>
<dbReference type="InterPro" id="IPR051450">
    <property type="entry name" value="Gfo/Idh/MocA_Oxidoreductases"/>
</dbReference>
<evidence type="ECO:0000313" key="3">
    <source>
        <dbReference type="Proteomes" id="UP001165082"/>
    </source>
</evidence>
<organism evidence="2 3">
    <name type="scientific">Triparma retinervis</name>
    <dbReference type="NCBI Taxonomy" id="2557542"/>
    <lineage>
        <taxon>Eukaryota</taxon>
        <taxon>Sar</taxon>
        <taxon>Stramenopiles</taxon>
        <taxon>Ochrophyta</taxon>
        <taxon>Bolidophyceae</taxon>
        <taxon>Parmales</taxon>
        <taxon>Triparmaceae</taxon>
        <taxon>Triparma</taxon>
    </lineage>
</organism>
<protein>
    <recommendedName>
        <fullName evidence="1">Gfo/Idh/MocA-like oxidoreductase N-terminal domain-containing protein</fullName>
    </recommendedName>
</protein>
<dbReference type="Gene3D" id="3.40.50.720">
    <property type="entry name" value="NAD(P)-binding Rossmann-like Domain"/>
    <property type="match status" value="1"/>
</dbReference>
<proteinExistence type="predicted"/>
<dbReference type="EMBL" id="BRXZ01006901">
    <property type="protein sequence ID" value="GMI21654.1"/>
    <property type="molecule type" value="Genomic_DNA"/>
</dbReference>
<dbReference type="InterPro" id="IPR036291">
    <property type="entry name" value="NAD(P)-bd_dom_sf"/>
</dbReference>
<dbReference type="SUPFAM" id="SSF51735">
    <property type="entry name" value="NAD(P)-binding Rossmann-fold domains"/>
    <property type="match status" value="1"/>
</dbReference>
<reference evidence="2" key="1">
    <citation type="submission" date="2022-07" db="EMBL/GenBank/DDBJ databases">
        <title>Genome analysis of Parmales, a sister group of diatoms, reveals the evolutionary specialization of diatoms from phago-mixotrophs to photoautotrophs.</title>
        <authorList>
            <person name="Ban H."/>
            <person name="Sato S."/>
            <person name="Yoshikawa S."/>
            <person name="Kazumasa Y."/>
            <person name="Nakamura Y."/>
            <person name="Ichinomiya M."/>
            <person name="Saitoh K."/>
            <person name="Sato N."/>
            <person name="Blanc-Mathieu R."/>
            <person name="Endo H."/>
            <person name="Kuwata A."/>
            <person name="Ogata H."/>
        </authorList>
    </citation>
    <scope>NUCLEOTIDE SEQUENCE</scope>
</reference>
<keyword evidence="3" id="KW-1185">Reference proteome</keyword>
<name>A0A9W7FWY5_9STRA</name>
<dbReference type="Proteomes" id="UP001165082">
    <property type="component" value="Unassembled WGS sequence"/>
</dbReference>
<sequence>MVNLALIGTGRMGLIRMRCMQSLPGVTVSHVIDNNSESASRLATEWGVKNVACTIEEALALGKVDGFVVSTPTGSHMPIIRDIAKHAPGKHIFTEKPVADNADDIGKAFQIAKEGNNMICCSFQRR</sequence>
<feature type="domain" description="Gfo/Idh/MocA-like oxidoreductase N-terminal" evidence="1">
    <location>
        <begin position="3"/>
        <end position="119"/>
    </location>
</feature>
<comment type="caution">
    <text evidence="2">The sequence shown here is derived from an EMBL/GenBank/DDBJ whole genome shotgun (WGS) entry which is preliminary data.</text>
</comment>
<gene>
    <name evidence="2" type="ORF">TrRE_jg11758</name>
</gene>